<protein>
    <submittedName>
        <fullName evidence="11">ABC-2 type transporter</fullName>
    </submittedName>
</protein>
<dbReference type="InterPro" id="IPR003593">
    <property type="entry name" value="AAA+_ATPase"/>
</dbReference>
<evidence type="ECO:0000256" key="8">
    <source>
        <dbReference type="ARBA" id="ARBA00023136"/>
    </source>
</evidence>
<reference evidence="11 12" key="1">
    <citation type="submission" date="2023-09" db="EMBL/GenBank/DDBJ databases">
        <title>Nesidiocoris tenuis whole genome shotgun sequence.</title>
        <authorList>
            <person name="Shibata T."/>
            <person name="Shimoda M."/>
            <person name="Kobayashi T."/>
            <person name="Uehara T."/>
        </authorList>
    </citation>
    <scope>NUCLEOTIDE SEQUENCE [LARGE SCALE GENOMIC DNA]</scope>
    <source>
        <strain evidence="11 12">Japan</strain>
    </source>
</reference>
<keyword evidence="7 9" id="KW-1133">Transmembrane helix</keyword>
<evidence type="ECO:0000256" key="9">
    <source>
        <dbReference type="SAM" id="Phobius"/>
    </source>
</evidence>
<keyword evidence="4 9" id="KW-0812">Transmembrane</keyword>
<dbReference type="InterPro" id="IPR017871">
    <property type="entry name" value="ABC_transporter-like_CS"/>
</dbReference>
<dbReference type="Gene3D" id="3.40.50.300">
    <property type="entry name" value="P-loop containing nucleotide triphosphate hydrolases"/>
    <property type="match status" value="1"/>
</dbReference>
<evidence type="ECO:0000256" key="5">
    <source>
        <dbReference type="ARBA" id="ARBA00022741"/>
    </source>
</evidence>
<dbReference type="InterPro" id="IPR013525">
    <property type="entry name" value="ABC2_TM"/>
</dbReference>
<feature type="transmembrane region" description="Helical" evidence="9">
    <location>
        <begin position="393"/>
        <end position="416"/>
    </location>
</feature>
<comment type="similarity">
    <text evidence="2">Belongs to the ABC transporter superfamily. ABCG family. Eye pigment precursor importer (TC 3.A.1.204) subfamily.</text>
</comment>
<dbReference type="Pfam" id="PF01061">
    <property type="entry name" value="ABC2_membrane"/>
    <property type="match status" value="1"/>
</dbReference>
<evidence type="ECO:0000256" key="7">
    <source>
        <dbReference type="ARBA" id="ARBA00022989"/>
    </source>
</evidence>
<evidence type="ECO:0000256" key="6">
    <source>
        <dbReference type="ARBA" id="ARBA00022840"/>
    </source>
</evidence>
<dbReference type="Pfam" id="PF00005">
    <property type="entry name" value="ABC_tran"/>
    <property type="match status" value="1"/>
</dbReference>
<comment type="subcellular location">
    <subcellularLocation>
        <location evidence="1">Membrane</location>
        <topology evidence="1">Multi-pass membrane protein</topology>
    </subcellularLocation>
</comment>
<feature type="transmembrane region" description="Helical" evidence="9">
    <location>
        <begin position="473"/>
        <end position="493"/>
    </location>
</feature>
<evidence type="ECO:0000313" key="11">
    <source>
        <dbReference type="EMBL" id="BES94945.1"/>
    </source>
</evidence>
<sequence>MEEDAAQKMFDYFSKEAESRIPKMGFTMAERPAVNLEFNDLTYTVPTGKSTSKLILRSVSGYFKSGELTAILGPSGAGKSTLLNVLAGYRTGDGTGTILVNGVPRETRCFRKLSRYIMQEDVHQSGITVMECMRFSADLKLGYGVPQDQKLTMINDILELLRLKKCQDTMTDRLSGGEKKRLSIALELVNNPAVLFLDEPTTGLDDLSSSQCINLLKSLAKGGRTVICSIHTPSAKLFALFDNVYIVAEGQCVYQGLGRDMVPFLAQNGLPCPTHFNPADFIIEVSSGEYGYHNDRLMNAIDNGRCRRWNQKTPEKDISKYPSQTVFEKLKKESDFGCSNWDQFKLLAKRMYLQEWRDLSRVLLKLITHAAVGLVVGGLFYQMGNDASKTLFNFGFCYVSMIAFMYIPMLPALIWFPMEVQLIKREHFNRWYNVSSYFMALTVTRFIQQIVYTLIYVSIVYYMTGQPLEWDRAAKFTVIMILIGVTSYAYGLAISSRLDITNGCFVGPALSVPLMLLASYSFGVGSEGIPLWIYIGMQLSYLRFGIEGLVTSIYSEGRAQMSCPPEEIYCQYKAPIYILKELGMEDSNYYKAAILVFVYFIIFKCISFFVLRQRLRRAKASGIVFMVGRYIKRYFS</sequence>
<dbReference type="SMART" id="SM00382">
    <property type="entry name" value="AAA"/>
    <property type="match status" value="1"/>
</dbReference>
<evidence type="ECO:0000313" key="12">
    <source>
        <dbReference type="Proteomes" id="UP001307889"/>
    </source>
</evidence>
<dbReference type="PANTHER" id="PTHR48041:SF15">
    <property type="entry name" value="FI05267P"/>
    <property type="match status" value="1"/>
</dbReference>
<dbReference type="EMBL" id="AP028913">
    <property type="protein sequence ID" value="BES94945.1"/>
    <property type="molecule type" value="Genomic_DNA"/>
</dbReference>
<dbReference type="PROSITE" id="PS50893">
    <property type="entry name" value="ABC_TRANSPORTER_2"/>
    <property type="match status" value="1"/>
</dbReference>
<dbReference type="PROSITE" id="PS00211">
    <property type="entry name" value="ABC_TRANSPORTER_1"/>
    <property type="match status" value="1"/>
</dbReference>
<dbReference type="InterPro" id="IPR003439">
    <property type="entry name" value="ABC_transporter-like_ATP-bd"/>
</dbReference>
<dbReference type="Proteomes" id="UP001307889">
    <property type="component" value="Chromosome 5"/>
</dbReference>
<feature type="transmembrane region" description="Helical" evidence="9">
    <location>
        <begin position="437"/>
        <end position="461"/>
    </location>
</feature>
<dbReference type="InterPro" id="IPR050352">
    <property type="entry name" value="ABCG_transporters"/>
</dbReference>
<keyword evidence="3" id="KW-0813">Transport</keyword>
<organism evidence="11 12">
    <name type="scientific">Nesidiocoris tenuis</name>
    <dbReference type="NCBI Taxonomy" id="355587"/>
    <lineage>
        <taxon>Eukaryota</taxon>
        <taxon>Metazoa</taxon>
        <taxon>Ecdysozoa</taxon>
        <taxon>Arthropoda</taxon>
        <taxon>Hexapoda</taxon>
        <taxon>Insecta</taxon>
        <taxon>Pterygota</taxon>
        <taxon>Neoptera</taxon>
        <taxon>Paraneoptera</taxon>
        <taxon>Hemiptera</taxon>
        <taxon>Heteroptera</taxon>
        <taxon>Panheteroptera</taxon>
        <taxon>Cimicomorpha</taxon>
        <taxon>Miridae</taxon>
        <taxon>Dicyphina</taxon>
        <taxon>Nesidiocoris</taxon>
    </lineage>
</organism>
<evidence type="ECO:0000259" key="10">
    <source>
        <dbReference type="PROSITE" id="PS50893"/>
    </source>
</evidence>
<keyword evidence="5" id="KW-0547">Nucleotide-binding</keyword>
<feature type="domain" description="ABC transporter" evidence="10">
    <location>
        <begin position="36"/>
        <end position="274"/>
    </location>
</feature>
<gene>
    <name evidence="11" type="ORF">NTJ_07754</name>
</gene>
<dbReference type="SUPFAM" id="SSF52540">
    <property type="entry name" value="P-loop containing nucleoside triphosphate hydrolases"/>
    <property type="match status" value="1"/>
</dbReference>
<feature type="transmembrane region" description="Helical" evidence="9">
    <location>
        <begin position="362"/>
        <end position="381"/>
    </location>
</feature>
<feature type="transmembrane region" description="Helical" evidence="9">
    <location>
        <begin position="514"/>
        <end position="535"/>
    </location>
</feature>
<dbReference type="PANTHER" id="PTHR48041">
    <property type="entry name" value="ABC TRANSPORTER G FAMILY MEMBER 28"/>
    <property type="match status" value="1"/>
</dbReference>
<keyword evidence="8 9" id="KW-0472">Membrane</keyword>
<evidence type="ECO:0000256" key="4">
    <source>
        <dbReference type="ARBA" id="ARBA00022692"/>
    </source>
</evidence>
<name>A0ABN7ARW5_9HEMI</name>
<proteinExistence type="inferred from homology"/>
<evidence type="ECO:0000256" key="3">
    <source>
        <dbReference type="ARBA" id="ARBA00022448"/>
    </source>
</evidence>
<accession>A0ABN7ARW5</accession>
<evidence type="ECO:0000256" key="2">
    <source>
        <dbReference type="ARBA" id="ARBA00005814"/>
    </source>
</evidence>
<dbReference type="InterPro" id="IPR027417">
    <property type="entry name" value="P-loop_NTPase"/>
</dbReference>
<feature type="transmembrane region" description="Helical" evidence="9">
    <location>
        <begin position="589"/>
        <end position="611"/>
    </location>
</feature>
<keyword evidence="12" id="KW-1185">Reference proteome</keyword>
<keyword evidence="6" id="KW-0067">ATP-binding</keyword>
<dbReference type="CDD" id="cd03213">
    <property type="entry name" value="ABCG_EPDR"/>
    <property type="match status" value="1"/>
</dbReference>
<evidence type="ECO:0000256" key="1">
    <source>
        <dbReference type="ARBA" id="ARBA00004141"/>
    </source>
</evidence>